<comment type="caution">
    <text evidence="2">The sequence shown here is derived from an EMBL/GenBank/DDBJ whole genome shotgun (WGS) entry which is preliminary data.</text>
</comment>
<dbReference type="AlphaFoldDB" id="A0A1B8AEJ3"/>
<gene>
    <name evidence="2" type="ORF">FPOA_10630</name>
</gene>
<dbReference type="STRING" id="36050.A0A1B8AEJ3"/>
<reference evidence="2 3" key="1">
    <citation type="submission" date="2016-06" db="EMBL/GenBank/DDBJ databases">
        <title>Living apart together: crosstalk between the core and supernumerary genomes in a fungal plant pathogen.</title>
        <authorList>
            <person name="Vanheule A."/>
            <person name="Audenaert K."/>
            <person name="Warris S."/>
            <person name="Van De Geest H."/>
            <person name="Schijlen E."/>
            <person name="Hofte M."/>
            <person name="De Saeger S."/>
            <person name="Haesaert G."/>
            <person name="Waalwijk C."/>
            <person name="Van Der Lee T."/>
        </authorList>
    </citation>
    <scope>NUCLEOTIDE SEQUENCE [LARGE SCALE GENOMIC DNA]</scope>
    <source>
        <strain evidence="2 3">2516</strain>
    </source>
</reference>
<proteinExistence type="predicted"/>
<dbReference type="EMBL" id="LYXU01000004">
    <property type="protein sequence ID" value="OBS18904.1"/>
    <property type="molecule type" value="Genomic_DNA"/>
</dbReference>
<keyword evidence="1" id="KW-0812">Transmembrane</keyword>
<evidence type="ECO:0008006" key="4">
    <source>
        <dbReference type="Google" id="ProtNLM"/>
    </source>
</evidence>
<accession>A0A1B8AEJ3</accession>
<keyword evidence="1" id="KW-1133">Transmembrane helix</keyword>
<protein>
    <recommendedName>
        <fullName evidence="4">F-box domain-containing protein</fullName>
    </recommendedName>
</protein>
<feature type="transmembrane region" description="Helical" evidence="1">
    <location>
        <begin position="12"/>
        <end position="31"/>
    </location>
</feature>
<keyword evidence="3" id="KW-1185">Reference proteome</keyword>
<dbReference type="OMA" id="PHYTHDY"/>
<evidence type="ECO:0000256" key="1">
    <source>
        <dbReference type="SAM" id="Phobius"/>
    </source>
</evidence>
<sequence length="669" mass="75496">MATKPTSPWRPLSVYTFAIFTTLTCIALYAASWRDSGLNSYSGIIDGRNLHDNASSSFTKRSDAYDKAVTRGRKLHCLMGLTQEEAKQANGGASLESPDYLQLYPGIEENEGWNVYYEDPEGNAPWFKNYLDQAFRGLGIEKKVHNEAWCDEGGGHIFKNPLDPDIDEYEDHWSSGAFYFTSYIIDAGVVIGDNAQSVKHSFHKMFPNLEGYYTKHMTHLQQMSINMGNLLENLPTEILLPIITSLPDLDSLWKLLQASPRVWHLFEDASTSLVITEGILSGPHSTIPDNIRQLIRGVILVRSGTLPFEDLDEFGSRFMKAMIPCISDESAVKTLSPDSLSHKSNPAILRSVIATAYHLSALSQSYLASCLERLRDPSFRPLHAHNPSPHYTHDYKGAEGYVPAWDREFVGTPAHVVNIGQPTWVEEMRAVRVMWIIQLVGEMQLLASKSNVEWSEEDVSRLLDMGPVDLFHEPGSPICDTEPIKSVMDYLATLRGPDEDRFYRLSAAPAPSLDNRWTTALPNHNEVFMQVRAYRSNGKFHWLRKGSQVPEGATPVEIPTVTDENLWEQTASAFDFRPYGLHFWQLLKDDSHSGRSPIPGVSFQFFRRLGLAFWDRKRLWLLGLASGVNIKNSPSEAFYFFAWESILPPEEVACIKARARETSQALEAR</sequence>
<evidence type="ECO:0000313" key="3">
    <source>
        <dbReference type="Proteomes" id="UP000091967"/>
    </source>
</evidence>
<keyword evidence="1" id="KW-0472">Membrane</keyword>
<evidence type="ECO:0000313" key="2">
    <source>
        <dbReference type="EMBL" id="OBS18904.1"/>
    </source>
</evidence>
<organism evidence="2 3">
    <name type="scientific">Fusarium poae</name>
    <dbReference type="NCBI Taxonomy" id="36050"/>
    <lineage>
        <taxon>Eukaryota</taxon>
        <taxon>Fungi</taxon>
        <taxon>Dikarya</taxon>
        <taxon>Ascomycota</taxon>
        <taxon>Pezizomycotina</taxon>
        <taxon>Sordariomycetes</taxon>
        <taxon>Hypocreomycetidae</taxon>
        <taxon>Hypocreales</taxon>
        <taxon>Nectriaceae</taxon>
        <taxon>Fusarium</taxon>
    </lineage>
</organism>
<dbReference type="Proteomes" id="UP000091967">
    <property type="component" value="Unassembled WGS sequence"/>
</dbReference>
<name>A0A1B8AEJ3_FUSPO</name>